<dbReference type="EMBL" id="RHJS01000002">
    <property type="protein sequence ID" value="RRK33168.1"/>
    <property type="molecule type" value="Genomic_DNA"/>
</dbReference>
<organism evidence="1 2">
    <name type="scientific">Schaedlerella arabinosiphila</name>
    <dbReference type="NCBI Taxonomy" id="2044587"/>
    <lineage>
        <taxon>Bacteria</taxon>
        <taxon>Bacillati</taxon>
        <taxon>Bacillota</taxon>
        <taxon>Clostridia</taxon>
        <taxon>Lachnospirales</taxon>
        <taxon>Lachnospiraceae</taxon>
        <taxon>Schaedlerella</taxon>
    </lineage>
</organism>
<dbReference type="AlphaFoldDB" id="A0A426DK49"/>
<dbReference type="RefSeq" id="WP_125128499.1">
    <property type="nucleotide sequence ID" value="NZ_RHJS01000002.1"/>
</dbReference>
<name>A0A426DK49_9FIRM</name>
<reference evidence="1" key="1">
    <citation type="submission" date="2018-10" db="EMBL/GenBank/DDBJ databases">
        <title>Schaedlerella arabinophila gen. nov. sp. nov., isolated from the mouse intestinal tract and comparative analysis with the genome of the closely related altered Schaedler flora strain ASF502.</title>
        <authorList>
            <person name="Miyake S."/>
            <person name="Soh M."/>
            <person name="Seedorf H."/>
        </authorList>
    </citation>
    <scope>NUCLEOTIDE SEQUENCE [LARGE SCALE GENOMIC DNA]</scope>
    <source>
        <strain evidence="1">DSM 106076</strain>
    </source>
</reference>
<gene>
    <name evidence="1" type="ORF">EBB54_18845</name>
</gene>
<evidence type="ECO:0000313" key="1">
    <source>
        <dbReference type="EMBL" id="RRK33168.1"/>
    </source>
</evidence>
<evidence type="ECO:0000313" key="2">
    <source>
        <dbReference type="Proteomes" id="UP000274920"/>
    </source>
</evidence>
<sequence length="60" mass="7399">MEEMNRTINFKERKDEKMMYQEEKIEKLVECYQDMDISECVEAHIQEAYRKIYEGLSDKE</sequence>
<proteinExistence type="predicted"/>
<keyword evidence="2" id="KW-1185">Reference proteome</keyword>
<dbReference type="Proteomes" id="UP000274920">
    <property type="component" value="Unassembled WGS sequence"/>
</dbReference>
<comment type="caution">
    <text evidence="1">The sequence shown here is derived from an EMBL/GenBank/DDBJ whole genome shotgun (WGS) entry which is preliminary data.</text>
</comment>
<protein>
    <submittedName>
        <fullName evidence="1">Uncharacterized protein</fullName>
    </submittedName>
</protein>
<accession>A0A426DK49</accession>